<dbReference type="CDD" id="cd04017">
    <property type="entry name" value="C2D_Ferlin"/>
    <property type="match status" value="1"/>
</dbReference>
<dbReference type="PROSITE" id="PS50004">
    <property type="entry name" value="C2"/>
    <property type="match status" value="2"/>
</dbReference>
<evidence type="ECO:0000313" key="7">
    <source>
        <dbReference type="EMBL" id="GFY74835.1"/>
    </source>
</evidence>
<dbReference type="SUPFAM" id="SSF49562">
    <property type="entry name" value="C2 domain (Calcium/lipid-binding domain, CaLB)"/>
    <property type="match status" value="2"/>
</dbReference>
<dbReference type="InterPro" id="IPR037721">
    <property type="entry name" value="Ferlin"/>
</dbReference>
<dbReference type="SMART" id="SM00239">
    <property type="entry name" value="C2"/>
    <property type="match status" value="2"/>
</dbReference>
<dbReference type="Pfam" id="PF08150">
    <property type="entry name" value="FerB"/>
    <property type="match status" value="1"/>
</dbReference>
<gene>
    <name evidence="7" type="primary">Otof</name>
    <name evidence="7" type="ORF">TNIN_370141</name>
</gene>
<dbReference type="EMBL" id="BMAV01020994">
    <property type="protein sequence ID" value="GFY74835.1"/>
    <property type="molecule type" value="Genomic_DNA"/>
</dbReference>
<dbReference type="PANTHER" id="PTHR12546:SF60">
    <property type="entry name" value="MISFIRE, ISOFORM F"/>
    <property type="match status" value="1"/>
</dbReference>
<keyword evidence="3" id="KW-0677">Repeat</keyword>
<dbReference type="InterPro" id="IPR035892">
    <property type="entry name" value="C2_domain_sf"/>
</dbReference>
<dbReference type="Gene3D" id="2.60.40.150">
    <property type="entry name" value="C2 domain"/>
    <property type="match status" value="2"/>
</dbReference>
<dbReference type="SMART" id="SM01201">
    <property type="entry name" value="FerB"/>
    <property type="match status" value="1"/>
</dbReference>
<proteinExistence type="predicted"/>
<dbReference type="GO" id="GO:0016020">
    <property type="term" value="C:membrane"/>
    <property type="evidence" value="ECO:0007669"/>
    <property type="project" value="UniProtKB-SubCell"/>
</dbReference>
<comment type="caution">
    <text evidence="7">The sequence shown here is derived from an EMBL/GenBank/DDBJ whole genome shotgun (WGS) entry which is preliminary data.</text>
</comment>
<evidence type="ECO:0000256" key="4">
    <source>
        <dbReference type="ARBA" id="ARBA00022989"/>
    </source>
</evidence>
<protein>
    <submittedName>
        <fullName evidence="7">Otoferlin</fullName>
    </submittedName>
</protein>
<dbReference type="Proteomes" id="UP000886998">
    <property type="component" value="Unassembled WGS sequence"/>
</dbReference>
<dbReference type="Pfam" id="PF00168">
    <property type="entry name" value="C2"/>
    <property type="match status" value="2"/>
</dbReference>
<organism evidence="7 8">
    <name type="scientific">Trichonephila inaurata madagascariensis</name>
    <dbReference type="NCBI Taxonomy" id="2747483"/>
    <lineage>
        <taxon>Eukaryota</taxon>
        <taxon>Metazoa</taxon>
        <taxon>Ecdysozoa</taxon>
        <taxon>Arthropoda</taxon>
        <taxon>Chelicerata</taxon>
        <taxon>Arachnida</taxon>
        <taxon>Araneae</taxon>
        <taxon>Araneomorphae</taxon>
        <taxon>Entelegynae</taxon>
        <taxon>Araneoidea</taxon>
        <taxon>Nephilidae</taxon>
        <taxon>Trichonephila</taxon>
        <taxon>Trichonephila inaurata</taxon>
    </lineage>
</organism>
<evidence type="ECO:0000256" key="1">
    <source>
        <dbReference type="ARBA" id="ARBA00004167"/>
    </source>
</evidence>
<evidence type="ECO:0000256" key="5">
    <source>
        <dbReference type="ARBA" id="ARBA00023136"/>
    </source>
</evidence>
<evidence type="ECO:0000313" key="8">
    <source>
        <dbReference type="Proteomes" id="UP000886998"/>
    </source>
</evidence>
<keyword evidence="8" id="KW-1185">Reference proteome</keyword>
<name>A0A8X6YPX2_9ARAC</name>
<comment type="subcellular location">
    <subcellularLocation>
        <location evidence="1">Membrane</location>
        <topology evidence="1">Single-pass membrane protein</topology>
    </subcellularLocation>
</comment>
<evidence type="ECO:0000256" key="2">
    <source>
        <dbReference type="ARBA" id="ARBA00022692"/>
    </source>
</evidence>
<feature type="domain" description="C2" evidence="6">
    <location>
        <begin position="1"/>
        <end position="120"/>
    </location>
</feature>
<keyword evidence="5" id="KW-0472">Membrane</keyword>
<dbReference type="InterPro" id="IPR000008">
    <property type="entry name" value="C2_dom"/>
</dbReference>
<sequence length="787" mass="90784">EKDSQFALLSVKIYRADGLPSFNRCFLSQIKKRCAMENGVFIDPYVQVFFAGLKGSTSKRKRTLSPEWNEEIVFTTKFPLPTEPIVVQVRDDDFVINNDIGTVAIPLDKISCSDEHGFLPNFGPSYVYLRDQKNPEDVNYNGRLLMAITTEIFEGNLYTKSDVKLDQTIPPPEEGVCLMPAAVDIGKINGSDKSTEGREQLEEMFEVDHTSPRYLYAPYKERKPCIWLKGMWPDERRRMFVCNILSKVAHQLKKCLAQNSVNSTNSKNEESTRSTLRDLEDTVRSYLKVLKEYSDLYSSKTQLDEERAQIYISDMPQSMMPNVIVWMESGGKRIAYAKIKARELLFAVREYEKGIHCGKSMTLFFNAFGRKEDDALSTVMECYLWLGLAKQMSYCVKDLTLGYTVDYGYETPQEAERIPRTLHYFAKTVFQLRAHIYQARSLPWNDISYLPNCVAKVFIRNHERSTQVQDHTVNPIWDEMLLFPEIELYGDIESVIDSPLSVIIEILNFSTSGKKGFLGKAVISVPLEKAKKRNVKSVPSLQWYDIGKTSESNGQLLAAFEIFQKKEADDQGPGGDADLSVTQIPMAIRPRFAKHRIEILFWGLRELKRVHWKHIDRPRIDVDCAGKILHSSVIFNYRQHSNFHNTVDYMDLELPEQKEYLPPVTFKLIDTKSFGRKNVIASHVVTSPSDYVFTPQQTIDTRRPSRGISYVILSVENVKREEHFESGAFLVQTVEFPWKHQEKIEDLDEEGEIDWWSRYYISTGEKPEVNYFNFDSFNAYMQLATTI</sequence>
<dbReference type="GO" id="GO:0007009">
    <property type="term" value="P:plasma membrane organization"/>
    <property type="evidence" value="ECO:0007669"/>
    <property type="project" value="TreeGrafter"/>
</dbReference>
<dbReference type="PANTHER" id="PTHR12546">
    <property type="entry name" value="FER-1-LIKE"/>
    <property type="match status" value="1"/>
</dbReference>
<dbReference type="AlphaFoldDB" id="A0A8X6YPX2"/>
<evidence type="ECO:0000256" key="3">
    <source>
        <dbReference type="ARBA" id="ARBA00022737"/>
    </source>
</evidence>
<keyword evidence="2" id="KW-0812">Transmembrane</keyword>
<feature type="non-terminal residue" evidence="7">
    <location>
        <position position="1"/>
    </location>
</feature>
<dbReference type="OrthoDB" id="6436656at2759"/>
<accession>A0A8X6YPX2</accession>
<dbReference type="InterPro" id="IPR012561">
    <property type="entry name" value="Ferlin_B-domain"/>
</dbReference>
<reference evidence="7" key="1">
    <citation type="submission" date="2020-08" db="EMBL/GenBank/DDBJ databases">
        <title>Multicomponent nature underlies the extraordinary mechanical properties of spider dragline silk.</title>
        <authorList>
            <person name="Kono N."/>
            <person name="Nakamura H."/>
            <person name="Mori M."/>
            <person name="Yoshida Y."/>
            <person name="Ohtoshi R."/>
            <person name="Malay A.D."/>
            <person name="Moran D.A.P."/>
            <person name="Tomita M."/>
            <person name="Numata K."/>
            <person name="Arakawa K."/>
        </authorList>
    </citation>
    <scope>NUCLEOTIDE SEQUENCE</scope>
</reference>
<dbReference type="InterPro" id="IPR037723">
    <property type="entry name" value="C2D_Ferlin"/>
</dbReference>
<keyword evidence="4" id="KW-1133">Transmembrane helix</keyword>
<evidence type="ECO:0000259" key="6">
    <source>
        <dbReference type="PROSITE" id="PS50004"/>
    </source>
</evidence>
<feature type="domain" description="C2" evidence="6">
    <location>
        <begin position="414"/>
        <end position="544"/>
    </location>
</feature>